<reference evidence="2" key="1">
    <citation type="journal article" date="2023" name="Mol. Phylogenet. Evol.">
        <title>Genome-scale phylogeny and comparative genomics of the fungal order Sordariales.</title>
        <authorList>
            <person name="Hensen N."/>
            <person name="Bonometti L."/>
            <person name="Westerberg I."/>
            <person name="Brannstrom I.O."/>
            <person name="Guillou S."/>
            <person name="Cros-Aarteil S."/>
            <person name="Calhoun S."/>
            <person name="Haridas S."/>
            <person name="Kuo A."/>
            <person name="Mondo S."/>
            <person name="Pangilinan J."/>
            <person name="Riley R."/>
            <person name="LaButti K."/>
            <person name="Andreopoulos B."/>
            <person name="Lipzen A."/>
            <person name="Chen C."/>
            <person name="Yan M."/>
            <person name="Daum C."/>
            <person name="Ng V."/>
            <person name="Clum A."/>
            <person name="Steindorff A."/>
            <person name="Ohm R.A."/>
            <person name="Martin F."/>
            <person name="Silar P."/>
            <person name="Natvig D.O."/>
            <person name="Lalanne C."/>
            <person name="Gautier V."/>
            <person name="Ament-Velasquez S.L."/>
            <person name="Kruys A."/>
            <person name="Hutchinson M.I."/>
            <person name="Powell A.J."/>
            <person name="Barry K."/>
            <person name="Miller A.N."/>
            <person name="Grigoriev I.V."/>
            <person name="Debuchy R."/>
            <person name="Gladieux P."/>
            <person name="Hiltunen Thoren M."/>
            <person name="Johannesson H."/>
        </authorList>
    </citation>
    <scope>NUCLEOTIDE SEQUENCE</scope>
    <source>
        <strain evidence="2">CBS 168.71</strain>
    </source>
</reference>
<accession>A0AAE0HQ55</accession>
<evidence type="ECO:0000313" key="3">
    <source>
        <dbReference type="Proteomes" id="UP001278766"/>
    </source>
</evidence>
<organism evidence="2 3">
    <name type="scientific">Chaetomium fimeti</name>
    <dbReference type="NCBI Taxonomy" id="1854472"/>
    <lineage>
        <taxon>Eukaryota</taxon>
        <taxon>Fungi</taxon>
        <taxon>Dikarya</taxon>
        <taxon>Ascomycota</taxon>
        <taxon>Pezizomycotina</taxon>
        <taxon>Sordariomycetes</taxon>
        <taxon>Sordariomycetidae</taxon>
        <taxon>Sordariales</taxon>
        <taxon>Chaetomiaceae</taxon>
        <taxon>Chaetomium</taxon>
    </lineage>
</organism>
<dbReference type="AlphaFoldDB" id="A0AAE0HQ55"/>
<proteinExistence type="predicted"/>
<dbReference type="GeneID" id="87836412"/>
<name>A0AAE0HQ55_9PEZI</name>
<protein>
    <submittedName>
        <fullName evidence="2">Uncharacterized protein</fullName>
    </submittedName>
</protein>
<evidence type="ECO:0000256" key="1">
    <source>
        <dbReference type="SAM" id="MobiDB-lite"/>
    </source>
</evidence>
<evidence type="ECO:0000313" key="2">
    <source>
        <dbReference type="EMBL" id="KAK3300712.1"/>
    </source>
</evidence>
<dbReference type="Proteomes" id="UP001278766">
    <property type="component" value="Unassembled WGS sequence"/>
</dbReference>
<comment type="caution">
    <text evidence="2">The sequence shown here is derived from an EMBL/GenBank/DDBJ whole genome shotgun (WGS) entry which is preliminary data.</text>
</comment>
<keyword evidence="3" id="KW-1185">Reference proteome</keyword>
<gene>
    <name evidence="2" type="ORF">B0H64DRAFT_21284</name>
</gene>
<sequence length="294" mass="32174">MCLNIAILDGCTRFGQPNPSLSFTKPCNHRAAQLGSWTLGLADIDNNGHQGCSNPLPAVFLSPTSSCSCTNGLVVADMAPPTQLRFFLRHAAQGVLAQGGALMAWPSLTAWSQADTDFLANNLIACRRVCARDTVMASEFGEEGPSLDGVYTNQEPQAEWAMAYPDPAAEEDHTANHVFGDDQAPFDGAKQLGDGNYPVAHLEEGNQSLGDDQPAVGNQAGPSSAPQKWKRGRIWSQEDMQLLLDRYAEKDARGKKVWTYQRMIREIPQFQDRTRNALESKVYELSKGTKNETE</sequence>
<reference evidence="2" key="2">
    <citation type="submission" date="2023-06" db="EMBL/GenBank/DDBJ databases">
        <authorList>
            <consortium name="Lawrence Berkeley National Laboratory"/>
            <person name="Haridas S."/>
            <person name="Hensen N."/>
            <person name="Bonometti L."/>
            <person name="Westerberg I."/>
            <person name="Brannstrom I.O."/>
            <person name="Guillou S."/>
            <person name="Cros-Aarteil S."/>
            <person name="Calhoun S."/>
            <person name="Kuo A."/>
            <person name="Mondo S."/>
            <person name="Pangilinan J."/>
            <person name="Riley R."/>
            <person name="Labutti K."/>
            <person name="Andreopoulos B."/>
            <person name="Lipzen A."/>
            <person name="Chen C."/>
            <person name="Yanf M."/>
            <person name="Daum C."/>
            <person name="Ng V."/>
            <person name="Clum A."/>
            <person name="Steindorff A."/>
            <person name="Ohm R."/>
            <person name="Martin F."/>
            <person name="Silar P."/>
            <person name="Natvig D."/>
            <person name="Lalanne C."/>
            <person name="Gautier V."/>
            <person name="Ament-Velasquez S.L."/>
            <person name="Kruys A."/>
            <person name="Hutchinson M.I."/>
            <person name="Powell A.J."/>
            <person name="Barry K."/>
            <person name="Miller A.N."/>
            <person name="Grigoriev I.V."/>
            <person name="Debuchy R."/>
            <person name="Gladieux P."/>
            <person name="Thoren M.H."/>
            <person name="Johannesson H."/>
        </authorList>
    </citation>
    <scope>NUCLEOTIDE SEQUENCE</scope>
    <source>
        <strain evidence="2">CBS 168.71</strain>
    </source>
</reference>
<dbReference type="EMBL" id="JAUEPN010000001">
    <property type="protein sequence ID" value="KAK3300712.1"/>
    <property type="molecule type" value="Genomic_DNA"/>
</dbReference>
<dbReference type="RefSeq" id="XP_062664226.1">
    <property type="nucleotide sequence ID" value="XM_062799464.1"/>
</dbReference>
<feature type="region of interest" description="Disordered" evidence="1">
    <location>
        <begin position="178"/>
        <end position="232"/>
    </location>
</feature>